<evidence type="ECO:0000313" key="2">
    <source>
        <dbReference type="EMBL" id="SZX71694.1"/>
    </source>
</evidence>
<feature type="compositionally biased region" description="Low complexity" evidence="1">
    <location>
        <begin position="229"/>
        <end position="245"/>
    </location>
</feature>
<sequence>MQNSKTAATTIMAPGSGPSDLGPVDAAIRRQRKLIAEYRSLREEYLGRYKEVLEEKQRTTMEAESCVSIAHEAHRVMRRLEKQLQLLLDPPSHQLPDMPATNVPSSCKRAPTSRNPLSSAAQAGVPAGSAWATPCLQEEVAAIPASNNTGPASKPSAVLGMQPRQPHQQQLSTSPQKKSSSAAGNCRSYLSSSSVATQPLDYDTQLQQELEAYGRTHGIFCGLTTNLNSSSATTTSTSRSQPRSTYHSSDSTPRDQLPAHHTWSSTCIQYQRVQPDGTLDGAIAALNAMLTDPTLNSLVAKYAPHAARPTAWHAAAAAAPILDQCCTAASSQCLQDSASCAEPPSPGQPSGAAPLVAGVVAAAGRRRLLQEQRKRQELHTAAWQRLQETAAAHTVNKLCRRDAQKHAGMRIRARRFLQPGSLQAQEDRQELQLARQAMGRAPRLQEGRSRVLLWLEKRHSRMSSSWQRKYERLGGRAAVWMVCTVEPWLARVQGRARAALGAAQQALLPSKHAAAEAEAEAVAAPEPAAAAAATGAAGPAPVLAGAPCDLEAGLVEAGQAPLLVPTPGQRPTLFYVFSVTSKATAAALQHVRNNIRNPASFVLQMKLQLSEMLHAANQRVEAAHRSSEAAAAAAAIKGSTAARKLLVTLLPFMMNAAEQEEVKKQQDEVKNRRRLSPQEGYSWDVYPTLGAVLEEKLEFESAAARAGQGAVPEADAFEASRLGVGDLQERQKRRAPVAASSARAAAEARALQDMQAALQRRQQWQLASLEWKLRLQLAATHVPLMVSLATSSSSSNSEAAAQLAAVVSARSAIQRNKQADKAAASLASQLKFGKDSLPPPMRQLAAGTALVQWKQQQRQARAWRMRQCTRSMTAAALHAARGIGMQVGGGRGYELDEEYEEWEDNLPFELGRLQQHPQLINHLAKEHQAAHERDLAQHVPAPVQPSNSSSAWLRKHDTSSSVTAWLGSGVRSLLGSSSSSSGTAEGDGGISLDDAALFAEAPAWETSMDAMTPEYAEVAAVVLQAEGRYDAGCAVWPPAIYDHTDSGCCRKVSRAEGAPQQPQAATGRPAIEWQLPVVQQQQQLLLPATASTEQLTPEMQKAAVAATAASVPPAAAGEAEAPVAGSPPARQQPKRHSSRPASPAAEGRTCSRRSSGAAIAAAKPVKAPAALPKHHLSSGAHSIKQVSSSSSSGSASAGKLMPHHKRNMSAIQEEDELAGHSAAARTAKLQQASQCEIEAADSEDEEQQVDCSAASDASLHFEHVMVA</sequence>
<feature type="compositionally biased region" description="Polar residues" evidence="1">
    <location>
        <begin position="165"/>
        <end position="186"/>
    </location>
</feature>
<feature type="compositionally biased region" description="Polar residues" evidence="1">
    <location>
        <begin position="112"/>
        <end position="121"/>
    </location>
</feature>
<organism evidence="2 3">
    <name type="scientific">Tetradesmus obliquus</name>
    <name type="common">Green alga</name>
    <name type="synonym">Acutodesmus obliquus</name>
    <dbReference type="NCBI Taxonomy" id="3088"/>
    <lineage>
        <taxon>Eukaryota</taxon>
        <taxon>Viridiplantae</taxon>
        <taxon>Chlorophyta</taxon>
        <taxon>core chlorophytes</taxon>
        <taxon>Chlorophyceae</taxon>
        <taxon>CS clade</taxon>
        <taxon>Sphaeropleales</taxon>
        <taxon>Scenedesmaceae</taxon>
        <taxon>Tetradesmus</taxon>
    </lineage>
</organism>
<feature type="region of interest" description="Disordered" evidence="1">
    <location>
        <begin position="1115"/>
        <end position="1202"/>
    </location>
</feature>
<protein>
    <submittedName>
        <fullName evidence="2">Uncharacterized protein</fullName>
    </submittedName>
</protein>
<feature type="region of interest" description="Disordered" evidence="1">
    <location>
        <begin position="1"/>
        <end position="24"/>
    </location>
</feature>
<accession>A0A383W3V7</accession>
<proteinExistence type="predicted"/>
<feature type="region of interest" description="Disordered" evidence="1">
    <location>
        <begin position="102"/>
        <end position="122"/>
    </location>
</feature>
<reference evidence="2 3" key="1">
    <citation type="submission" date="2016-10" db="EMBL/GenBank/DDBJ databases">
        <authorList>
            <person name="Cai Z."/>
        </authorList>
    </citation>
    <scope>NUCLEOTIDE SEQUENCE [LARGE SCALE GENOMIC DNA]</scope>
</reference>
<dbReference type="AlphaFoldDB" id="A0A383W3V7"/>
<feature type="compositionally biased region" description="Low complexity" evidence="1">
    <location>
        <begin position="1115"/>
        <end position="1129"/>
    </location>
</feature>
<feature type="compositionally biased region" description="Low complexity" evidence="1">
    <location>
        <begin position="1157"/>
        <end position="1171"/>
    </location>
</feature>
<feature type="region of interest" description="Disordered" evidence="1">
    <location>
        <begin position="229"/>
        <end position="260"/>
    </location>
</feature>
<keyword evidence="3" id="KW-1185">Reference proteome</keyword>
<dbReference type="EMBL" id="FNXT01001067">
    <property type="protein sequence ID" value="SZX71694.1"/>
    <property type="molecule type" value="Genomic_DNA"/>
</dbReference>
<gene>
    <name evidence="2" type="ORF">BQ4739_LOCUS11822</name>
</gene>
<feature type="compositionally biased region" description="Low complexity" evidence="1">
    <location>
        <begin position="1187"/>
        <end position="1198"/>
    </location>
</feature>
<evidence type="ECO:0000313" key="3">
    <source>
        <dbReference type="Proteomes" id="UP000256970"/>
    </source>
</evidence>
<evidence type="ECO:0000256" key="1">
    <source>
        <dbReference type="SAM" id="MobiDB-lite"/>
    </source>
</evidence>
<feature type="region of interest" description="Disordered" evidence="1">
    <location>
        <begin position="145"/>
        <end position="186"/>
    </location>
</feature>
<name>A0A383W3V7_TETOB</name>
<dbReference type="Proteomes" id="UP000256970">
    <property type="component" value="Unassembled WGS sequence"/>
</dbReference>